<dbReference type="Gene3D" id="1.10.510.10">
    <property type="entry name" value="Transferase(Phosphotransferase) domain 1"/>
    <property type="match status" value="1"/>
</dbReference>
<evidence type="ECO:0000313" key="2">
    <source>
        <dbReference type="EMBL" id="KAI7740443.1"/>
    </source>
</evidence>
<proteinExistence type="predicted"/>
<feature type="domain" description="Protein kinase" evidence="1">
    <location>
        <begin position="1"/>
        <end position="89"/>
    </location>
</feature>
<dbReference type="Proteomes" id="UP001206925">
    <property type="component" value="Unassembled WGS sequence"/>
</dbReference>
<dbReference type="SUPFAM" id="SSF56112">
    <property type="entry name" value="Protein kinase-like (PK-like)"/>
    <property type="match status" value="1"/>
</dbReference>
<dbReference type="GO" id="GO:0005524">
    <property type="term" value="F:ATP binding"/>
    <property type="evidence" value="ECO:0007669"/>
    <property type="project" value="InterPro"/>
</dbReference>
<name>A0AAD5GHU6_AMBAR</name>
<dbReference type="EMBL" id="JAMZMK010008428">
    <property type="protein sequence ID" value="KAI7740443.1"/>
    <property type="molecule type" value="Genomic_DNA"/>
</dbReference>
<comment type="caution">
    <text evidence="2">The sequence shown here is derived from an EMBL/GenBank/DDBJ whole genome shotgun (WGS) entry which is preliminary data.</text>
</comment>
<dbReference type="GO" id="GO:0004674">
    <property type="term" value="F:protein serine/threonine kinase activity"/>
    <property type="evidence" value="ECO:0007669"/>
    <property type="project" value="TreeGrafter"/>
</dbReference>
<evidence type="ECO:0000313" key="3">
    <source>
        <dbReference type="Proteomes" id="UP001206925"/>
    </source>
</evidence>
<dbReference type="PROSITE" id="PS50011">
    <property type="entry name" value="PROTEIN_KINASE_DOM"/>
    <property type="match status" value="1"/>
</dbReference>
<dbReference type="Pfam" id="PF07714">
    <property type="entry name" value="PK_Tyr_Ser-Thr"/>
    <property type="match status" value="1"/>
</dbReference>
<dbReference type="PANTHER" id="PTHR44329:SF62">
    <property type="entry name" value="PROTEIN KINASE DOMAIN-CONTAINING PROTEIN"/>
    <property type="match status" value="1"/>
</dbReference>
<dbReference type="AlphaFoldDB" id="A0AAD5GHU6"/>
<dbReference type="InterPro" id="IPR011009">
    <property type="entry name" value="Kinase-like_dom_sf"/>
</dbReference>
<organism evidence="2 3">
    <name type="scientific">Ambrosia artemisiifolia</name>
    <name type="common">Common ragweed</name>
    <dbReference type="NCBI Taxonomy" id="4212"/>
    <lineage>
        <taxon>Eukaryota</taxon>
        <taxon>Viridiplantae</taxon>
        <taxon>Streptophyta</taxon>
        <taxon>Embryophyta</taxon>
        <taxon>Tracheophyta</taxon>
        <taxon>Spermatophyta</taxon>
        <taxon>Magnoliopsida</taxon>
        <taxon>eudicotyledons</taxon>
        <taxon>Gunneridae</taxon>
        <taxon>Pentapetalae</taxon>
        <taxon>asterids</taxon>
        <taxon>campanulids</taxon>
        <taxon>Asterales</taxon>
        <taxon>Asteraceae</taxon>
        <taxon>Asteroideae</taxon>
        <taxon>Heliantheae alliance</taxon>
        <taxon>Heliantheae</taxon>
        <taxon>Ambrosia</taxon>
    </lineage>
</organism>
<reference evidence="2" key="1">
    <citation type="submission" date="2022-06" db="EMBL/GenBank/DDBJ databases">
        <title>Uncovering the hologenomic basis of an extraordinary plant invasion.</title>
        <authorList>
            <person name="Bieker V.C."/>
            <person name="Martin M.D."/>
            <person name="Gilbert T."/>
            <person name="Hodgins K."/>
            <person name="Battlay P."/>
            <person name="Petersen B."/>
            <person name="Wilson J."/>
        </authorList>
    </citation>
    <scope>NUCLEOTIDE SEQUENCE</scope>
    <source>
        <strain evidence="2">AA19_3_7</strain>
        <tissue evidence="2">Leaf</tissue>
    </source>
</reference>
<dbReference type="InterPro" id="IPR001245">
    <property type="entry name" value="Ser-Thr/Tyr_kinase_cat_dom"/>
</dbReference>
<dbReference type="PANTHER" id="PTHR44329">
    <property type="entry name" value="SERINE/THREONINE-PROTEIN KINASE TNNI3K-RELATED"/>
    <property type="match status" value="1"/>
</dbReference>
<accession>A0AAD5GHU6</accession>
<dbReference type="InterPro" id="IPR000719">
    <property type="entry name" value="Prot_kinase_dom"/>
</dbReference>
<dbReference type="InterPro" id="IPR051681">
    <property type="entry name" value="Ser/Thr_Kinases-Pseudokinases"/>
</dbReference>
<gene>
    <name evidence="2" type="ORF">M8C21_024686</name>
</gene>
<sequence length="108" mass="12640">MAPEVYRRESYDKSVDVYSFAFIVHEGGPSNSDELPEHLAAKRAYENSRPPLSSYIYPEPVRMLLQKCWHRNPDVRPKFEEIIIELEFILEIERRKLADGLCRTCGIL</sequence>
<evidence type="ECO:0000259" key="1">
    <source>
        <dbReference type="PROSITE" id="PS50011"/>
    </source>
</evidence>
<protein>
    <recommendedName>
        <fullName evidence="1">Protein kinase domain-containing protein</fullName>
    </recommendedName>
</protein>
<keyword evidence="3" id="KW-1185">Reference proteome</keyword>